<name>M3EQ19_9LEPT</name>
<evidence type="ECO:0000313" key="1">
    <source>
        <dbReference type="EMBL" id="EMF83093.1"/>
    </source>
</evidence>
<sequence length="53" mass="6291">MNKLIWGSLIGFMSGTIPKNEKFFEFPTWFSNRAFRQTGYLYRISDEIVILIN</sequence>
<accession>M3EQ19</accession>
<protein>
    <submittedName>
        <fullName evidence="1">Uncharacterized protein</fullName>
    </submittedName>
</protein>
<organism evidence="1 2">
    <name type="scientific">Leptospira weilii serovar Topaz str. LT2116</name>
    <dbReference type="NCBI Taxonomy" id="1088540"/>
    <lineage>
        <taxon>Bacteria</taxon>
        <taxon>Pseudomonadati</taxon>
        <taxon>Spirochaetota</taxon>
        <taxon>Spirochaetia</taxon>
        <taxon>Leptospirales</taxon>
        <taxon>Leptospiraceae</taxon>
        <taxon>Leptospira</taxon>
    </lineage>
</organism>
<evidence type="ECO:0000313" key="2">
    <source>
        <dbReference type="Proteomes" id="UP000011770"/>
    </source>
</evidence>
<dbReference type="Proteomes" id="UP000011770">
    <property type="component" value="Unassembled WGS sequence"/>
</dbReference>
<comment type="caution">
    <text evidence="1">The sequence shown here is derived from an EMBL/GenBank/DDBJ whole genome shotgun (WGS) entry which is preliminary data.</text>
</comment>
<proteinExistence type="predicted"/>
<dbReference type="EMBL" id="AHOR02000016">
    <property type="protein sequence ID" value="EMF83093.1"/>
    <property type="molecule type" value="Genomic_DNA"/>
</dbReference>
<gene>
    <name evidence="1" type="ORF">LEP1GSC188_2086</name>
</gene>
<reference evidence="1 2" key="1">
    <citation type="submission" date="2013-01" db="EMBL/GenBank/DDBJ databases">
        <authorList>
            <person name="Harkins D.M."/>
            <person name="Durkin A.S."/>
            <person name="Brinkac L.M."/>
            <person name="Haft D.H."/>
            <person name="Selengut J.D."/>
            <person name="Sanka R."/>
            <person name="DePew J."/>
            <person name="Purushe J."/>
            <person name="Tulsiani S.M."/>
            <person name="Graham G.C."/>
            <person name="Burns M.-A."/>
            <person name="Dohnt M.F."/>
            <person name="Smythe L.D."/>
            <person name="McKay D.B."/>
            <person name="Craig S.B."/>
            <person name="Vinetz J.M."/>
            <person name="Sutton G.G."/>
            <person name="Nierman W.C."/>
            <person name="Fouts D.E."/>
        </authorList>
    </citation>
    <scope>NUCLEOTIDE SEQUENCE [LARGE SCALE GENOMIC DNA]</scope>
    <source>
        <strain evidence="1 2">LT2116</strain>
    </source>
</reference>
<dbReference type="AlphaFoldDB" id="M3EQ19"/>